<keyword evidence="3" id="KW-1185">Reference proteome</keyword>
<evidence type="ECO:0000256" key="1">
    <source>
        <dbReference type="SAM" id="MobiDB-lite"/>
    </source>
</evidence>
<accession>R7QI46</accession>
<dbReference type="AlphaFoldDB" id="R7QI46"/>
<dbReference type="GeneID" id="17324669"/>
<evidence type="ECO:0000313" key="3">
    <source>
        <dbReference type="Proteomes" id="UP000012073"/>
    </source>
</evidence>
<gene>
    <name evidence="2" type="ORF">CHC_T00005105001</name>
</gene>
<sequence length="128" mass="14756">MLALKRKGSQPRCFNQPLPLLLSLQRHDRLIESVFHGLSNKREKRCQSRTSMNSRAPGFQPKSSPQKIPSWQNETSPTAVNDPAVRLNELRLLLAKKDSELNELRTKAIEFQTRLDRVSKLLPRKDNN</sequence>
<evidence type="ECO:0000313" key="2">
    <source>
        <dbReference type="EMBL" id="CDF37141.1"/>
    </source>
</evidence>
<feature type="region of interest" description="Disordered" evidence="1">
    <location>
        <begin position="41"/>
        <end position="82"/>
    </location>
</feature>
<dbReference type="RefSeq" id="XP_005716960.1">
    <property type="nucleotide sequence ID" value="XM_005716903.1"/>
</dbReference>
<name>R7QI46_CHOCR</name>
<dbReference type="Gramene" id="CDF37141">
    <property type="protein sequence ID" value="CDF37141"/>
    <property type="gene ID" value="CHC_T00005105001"/>
</dbReference>
<feature type="compositionally biased region" description="Polar residues" evidence="1">
    <location>
        <begin position="61"/>
        <end position="79"/>
    </location>
</feature>
<dbReference type="Proteomes" id="UP000012073">
    <property type="component" value="Unassembled WGS sequence"/>
</dbReference>
<proteinExistence type="predicted"/>
<protein>
    <submittedName>
        <fullName evidence="2">Uncharacterized protein</fullName>
    </submittedName>
</protein>
<dbReference type="KEGG" id="ccp:CHC_T00005105001"/>
<reference evidence="3" key="1">
    <citation type="journal article" date="2013" name="Proc. Natl. Acad. Sci. U.S.A.">
        <title>Genome structure and metabolic features in the red seaweed Chondrus crispus shed light on evolution of the Archaeplastida.</title>
        <authorList>
            <person name="Collen J."/>
            <person name="Porcel B."/>
            <person name="Carre W."/>
            <person name="Ball S.G."/>
            <person name="Chaparro C."/>
            <person name="Tonon T."/>
            <person name="Barbeyron T."/>
            <person name="Michel G."/>
            <person name="Noel B."/>
            <person name="Valentin K."/>
            <person name="Elias M."/>
            <person name="Artiguenave F."/>
            <person name="Arun A."/>
            <person name="Aury J.M."/>
            <person name="Barbosa-Neto J.F."/>
            <person name="Bothwell J.H."/>
            <person name="Bouget F.Y."/>
            <person name="Brillet L."/>
            <person name="Cabello-Hurtado F."/>
            <person name="Capella-Gutierrez S."/>
            <person name="Charrier B."/>
            <person name="Cladiere L."/>
            <person name="Cock J.M."/>
            <person name="Coelho S.M."/>
            <person name="Colleoni C."/>
            <person name="Czjzek M."/>
            <person name="Da Silva C."/>
            <person name="Delage L."/>
            <person name="Denoeud F."/>
            <person name="Deschamps P."/>
            <person name="Dittami S.M."/>
            <person name="Gabaldon T."/>
            <person name="Gachon C.M."/>
            <person name="Groisillier A."/>
            <person name="Herve C."/>
            <person name="Jabbari K."/>
            <person name="Katinka M."/>
            <person name="Kloareg B."/>
            <person name="Kowalczyk N."/>
            <person name="Labadie K."/>
            <person name="Leblanc C."/>
            <person name="Lopez P.J."/>
            <person name="McLachlan D.H."/>
            <person name="Meslet-Cladiere L."/>
            <person name="Moustafa A."/>
            <person name="Nehr Z."/>
            <person name="Nyvall Collen P."/>
            <person name="Panaud O."/>
            <person name="Partensky F."/>
            <person name="Poulain J."/>
            <person name="Rensing S.A."/>
            <person name="Rousvoal S."/>
            <person name="Samson G."/>
            <person name="Symeonidi A."/>
            <person name="Weissenbach J."/>
            <person name="Zambounis A."/>
            <person name="Wincker P."/>
            <person name="Boyen C."/>
        </authorList>
    </citation>
    <scope>NUCLEOTIDE SEQUENCE [LARGE SCALE GENOMIC DNA]</scope>
    <source>
        <strain evidence="3">cv. Stackhouse</strain>
    </source>
</reference>
<organism evidence="2 3">
    <name type="scientific">Chondrus crispus</name>
    <name type="common">Carrageen Irish moss</name>
    <name type="synonym">Polymorpha crispa</name>
    <dbReference type="NCBI Taxonomy" id="2769"/>
    <lineage>
        <taxon>Eukaryota</taxon>
        <taxon>Rhodophyta</taxon>
        <taxon>Florideophyceae</taxon>
        <taxon>Rhodymeniophycidae</taxon>
        <taxon>Gigartinales</taxon>
        <taxon>Gigartinaceae</taxon>
        <taxon>Chondrus</taxon>
    </lineage>
</organism>
<dbReference type="EMBL" id="HG001818">
    <property type="protein sequence ID" value="CDF37141.1"/>
    <property type="molecule type" value="Genomic_DNA"/>
</dbReference>